<feature type="region of interest" description="Disordered" evidence="8">
    <location>
        <begin position="1"/>
        <end position="37"/>
    </location>
</feature>
<protein>
    <submittedName>
        <fullName evidence="9">Cysteine dioxygenase</fullName>
    </submittedName>
</protein>
<evidence type="ECO:0000256" key="4">
    <source>
        <dbReference type="ARBA" id="ARBA00023002"/>
    </source>
</evidence>
<gene>
    <name evidence="9" type="ORF">WS67_06055</name>
</gene>
<keyword evidence="3 9" id="KW-0223">Dioxygenase</keyword>
<keyword evidence="6" id="KW-0883">Thioether bond</keyword>
<evidence type="ECO:0000256" key="6">
    <source>
        <dbReference type="PIRSR" id="PIRSR610300-50"/>
    </source>
</evidence>
<dbReference type="EMBL" id="LOWA01000014">
    <property type="protein sequence ID" value="KVE29405.1"/>
    <property type="molecule type" value="Genomic_DNA"/>
</dbReference>
<evidence type="ECO:0000313" key="10">
    <source>
        <dbReference type="Proteomes" id="UP000062788"/>
    </source>
</evidence>
<evidence type="ECO:0000256" key="8">
    <source>
        <dbReference type="SAM" id="MobiDB-lite"/>
    </source>
</evidence>
<keyword evidence="2 7" id="KW-0479">Metal-binding</keyword>
<comment type="caution">
    <text evidence="9">The sequence shown here is derived from an EMBL/GenBank/DDBJ whole genome shotgun (WGS) entry which is preliminary data.</text>
</comment>
<dbReference type="PANTHER" id="PTHR12918:SF1">
    <property type="entry name" value="CYSTEINE DIOXYGENASE TYPE 1"/>
    <property type="match status" value="1"/>
</dbReference>
<dbReference type="Proteomes" id="UP000062788">
    <property type="component" value="Unassembled WGS sequence"/>
</dbReference>
<dbReference type="InterPro" id="IPR011051">
    <property type="entry name" value="RmlC_Cupin_sf"/>
</dbReference>
<keyword evidence="4" id="KW-0560">Oxidoreductase</keyword>
<dbReference type="PANTHER" id="PTHR12918">
    <property type="entry name" value="CYSTEINE DIOXYGENASE"/>
    <property type="match status" value="1"/>
</dbReference>
<dbReference type="GO" id="GO:0008198">
    <property type="term" value="F:ferrous iron binding"/>
    <property type="evidence" value="ECO:0007669"/>
    <property type="project" value="TreeGrafter"/>
</dbReference>
<feature type="binding site" evidence="7">
    <location>
        <position position="127"/>
    </location>
    <ligand>
        <name>Fe cation</name>
        <dbReference type="ChEBI" id="CHEBI:24875"/>
        <note>catalytic</note>
    </ligand>
</feature>
<feature type="binding site" evidence="7">
    <location>
        <position position="180"/>
    </location>
    <ligand>
        <name>Fe cation</name>
        <dbReference type="ChEBI" id="CHEBI:24875"/>
        <note>catalytic</note>
    </ligand>
</feature>
<feature type="binding site" evidence="7">
    <location>
        <position position="129"/>
    </location>
    <ligand>
        <name>Fe cation</name>
        <dbReference type="ChEBI" id="CHEBI:24875"/>
        <note>catalytic</note>
    </ligand>
</feature>
<feature type="cross-link" description="3'-(S-cysteinyl)-tyrosine (Cys-Tyr)" evidence="6">
    <location>
        <begin position="133"/>
        <end position="199"/>
    </location>
</feature>
<proteinExistence type="inferred from homology"/>
<evidence type="ECO:0000256" key="1">
    <source>
        <dbReference type="ARBA" id="ARBA00006622"/>
    </source>
</evidence>
<keyword evidence="10" id="KW-1185">Reference proteome</keyword>
<dbReference type="SUPFAM" id="SSF51182">
    <property type="entry name" value="RmlC-like cupins"/>
    <property type="match status" value="1"/>
</dbReference>
<dbReference type="Gene3D" id="2.60.120.10">
    <property type="entry name" value="Jelly Rolls"/>
    <property type="match status" value="1"/>
</dbReference>
<keyword evidence="5 7" id="KW-0408">Iron</keyword>
<dbReference type="Pfam" id="PF05995">
    <property type="entry name" value="CDO_I"/>
    <property type="match status" value="1"/>
</dbReference>
<evidence type="ECO:0000256" key="7">
    <source>
        <dbReference type="PIRSR" id="PIRSR610300-51"/>
    </source>
</evidence>
<reference evidence="9 10" key="1">
    <citation type="submission" date="2015-11" db="EMBL/GenBank/DDBJ databases">
        <title>Expanding the genomic diversity of Burkholderia species for the development of highly accurate diagnostics.</title>
        <authorList>
            <person name="Sahl J."/>
            <person name="Keim P."/>
            <person name="Wagner D."/>
        </authorList>
    </citation>
    <scope>NUCLEOTIDE SEQUENCE [LARGE SCALE GENOMIC DNA]</scope>
    <source>
        <strain evidence="9 10">TSV85</strain>
    </source>
</reference>
<dbReference type="InterPro" id="IPR010300">
    <property type="entry name" value="CDO_1"/>
</dbReference>
<dbReference type="OrthoDB" id="7059163at2"/>
<evidence type="ECO:0000256" key="2">
    <source>
        <dbReference type="ARBA" id="ARBA00022723"/>
    </source>
</evidence>
<dbReference type="RefSeq" id="WP_059514091.1">
    <property type="nucleotide sequence ID" value="NZ_LOWA01000014.1"/>
</dbReference>
<evidence type="ECO:0000256" key="3">
    <source>
        <dbReference type="ARBA" id="ARBA00022964"/>
    </source>
</evidence>
<dbReference type="AlphaFoldDB" id="A0A103E6R4"/>
<dbReference type="GO" id="GO:0019448">
    <property type="term" value="P:L-cysteine catabolic process"/>
    <property type="evidence" value="ECO:0007669"/>
    <property type="project" value="TreeGrafter"/>
</dbReference>
<dbReference type="InterPro" id="IPR014710">
    <property type="entry name" value="RmlC-like_jellyroll"/>
</dbReference>
<evidence type="ECO:0000256" key="5">
    <source>
        <dbReference type="ARBA" id="ARBA00023004"/>
    </source>
</evidence>
<organism evidence="9 10">
    <name type="scientific">Burkholderia singularis</name>
    <dbReference type="NCBI Taxonomy" id="1503053"/>
    <lineage>
        <taxon>Bacteria</taxon>
        <taxon>Pseudomonadati</taxon>
        <taxon>Pseudomonadota</taxon>
        <taxon>Betaproteobacteria</taxon>
        <taxon>Burkholderiales</taxon>
        <taxon>Burkholderiaceae</taxon>
        <taxon>Burkholderia</taxon>
        <taxon>pseudomallei group</taxon>
    </lineage>
</organism>
<name>A0A103E6R4_9BURK</name>
<dbReference type="CDD" id="cd10548">
    <property type="entry name" value="cupin_CDO"/>
    <property type="match status" value="1"/>
</dbReference>
<sequence length="221" mass="23493">MSYADLLSPTSNRPAPSRESAAPARSSEPLREPATAAAPSPLARLCARIDAAFDSLAHEAVPSHHPAFAQAVRDALAEAAAAHGLLVPAQRESSADHYRRHLLAADPLGRYAVVSLVWRPGQWSPIHGHRTWCGYAVLEGELTENVYHWDGVTGHARNARIRARAQGSTSYVRAGLTGIHRLGHGGSATDTPAISLHVYGVRGEDVATHVNHIVAAADALD</sequence>
<accession>A0A103E6R4</accession>
<comment type="similarity">
    <text evidence="1">Belongs to the cysteine dioxygenase family.</text>
</comment>
<dbReference type="GO" id="GO:0017172">
    <property type="term" value="F:cysteine dioxygenase activity"/>
    <property type="evidence" value="ECO:0007669"/>
    <property type="project" value="TreeGrafter"/>
</dbReference>
<feature type="compositionally biased region" description="Low complexity" evidence="8">
    <location>
        <begin position="13"/>
        <end position="27"/>
    </location>
</feature>
<evidence type="ECO:0000313" key="9">
    <source>
        <dbReference type="EMBL" id="KVE29405.1"/>
    </source>
</evidence>